<evidence type="ECO:0000256" key="6">
    <source>
        <dbReference type="RuleBase" id="RU004057"/>
    </source>
</evidence>
<keyword evidence="3 7" id="KW-0812">Transmembrane</keyword>
<proteinExistence type="inferred from homology"/>
<dbReference type="PANTHER" id="PTHR30625">
    <property type="entry name" value="PROTEIN TOLQ"/>
    <property type="match status" value="1"/>
</dbReference>
<evidence type="ECO:0000256" key="5">
    <source>
        <dbReference type="ARBA" id="ARBA00023136"/>
    </source>
</evidence>
<keyword evidence="6" id="KW-0813">Transport</keyword>
<gene>
    <name evidence="9" type="ORF">GCM10023095_25760</name>
</gene>
<dbReference type="PANTHER" id="PTHR30625:SF18">
    <property type="entry name" value="TONB2 ENERGY TRANSDUCTION SYSTEM INNER MEMBRANE COMPONENT EXBB"/>
    <property type="match status" value="1"/>
</dbReference>
<dbReference type="InterPro" id="IPR050790">
    <property type="entry name" value="ExbB/TolQ_transport"/>
</dbReference>
<keyword evidence="6" id="KW-0653">Protein transport</keyword>
<feature type="transmembrane region" description="Helical" evidence="7">
    <location>
        <begin position="75"/>
        <end position="97"/>
    </location>
</feature>
<evidence type="ECO:0000313" key="10">
    <source>
        <dbReference type="Proteomes" id="UP001501321"/>
    </source>
</evidence>
<dbReference type="Proteomes" id="UP001501321">
    <property type="component" value="Unassembled WGS sequence"/>
</dbReference>
<accession>A0ABP8QJ19</accession>
<reference evidence="10" key="1">
    <citation type="journal article" date="2019" name="Int. J. Syst. Evol. Microbiol.">
        <title>The Global Catalogue of Microorganisms (GCM) 10K type strain sequencing project: providing services to taxonomists for standard genome sequencing and annotation.</title>
        <authorList>
            <consortium name="The Broad Institute Genomics Platform"/>
            <consortium name="The Broad Institute Genome Sequencing Center for Infectious Disease"/>
            <person name="Wu L."/>
            <person name="Ma J."/>
        </authorList>
    </citation>
    <scope>NUCLEOTIDE SEQUENCE [LARGE SCALE GENOMIC DNA]</scope>
    <source>
        <strain evidence="10">JCM 32226</strain>
    </source>
</reference>
<feature type="domain" description="MotA/TolQ/ExbB proton channel" evidence="8">
    <location>
        <begin position="43"/>
        <end position="146"/>
    </location>
</feature>
<evidence type="ECO:0000256" key="1">
    <source>
        <dbReference type="ARBA" id="ARBA00004651"/>
    </source>
</evidence>
<feature type="transmembrane region" description="Helical" evidence="7">
    <location>
        <begin position="109"/>
        <end position="130"/>
    </location>
</feature>
<sequence length="157" mass="17270">MWPLCGLLFWLNALLLERCWYVLCVWPARQQAYLKLAPRQGDSLSWVRRQRAVCLGGATHELQQGLRLVRNLIKLCPMLGLLGTVCGMLQVFDALALGVPPSDPGVGNAIASACLTTLMGMGSALLGWVLHGRLQRRITHHLQQLQDGLACEVTDAN</sequence>
<comment type="caution">
    <text evidence="9">The sequence shown here is derived from an EMBL/GenBank/DDBJ whole genome shotgun (WGS) entry which is preliminary data.</text>
</comment>
<keyword evidence="4 7" id="KW-1133">Transmembrane helix</keyword>
<evidence type="ECO:0000256" key="4">
    <source>
        <dbReference type="ARBA" id="ARBA00022989"/>
    </source>
</evidence>
<evidence type="ECO:0000256" key="2">
    <source>
        <dbReference type="ARBA" id="ARBA00022475"/>
    </source>
</evidence>
<evidence type="ECO:0000256" key="3">
    <source>
        <dbReference type="ARBA" id="ARBA00022692"/>
    </source>
</evidence>
<dbReference type="Pfam" id="PF01618">
    <property type="entry name" value="MotA_ExbB"/>
    <property type="match status" value="1"/>
</dbReference>
<evidence type="ECO:0000259" key="8">
    <source>
        <dbReference type="Pfam" id="PF01618"/>
    </source>
</evidence>
<protein>
    <submittedName>
        <fullName evidence="9">MotA/TolQ/ExbB proton channel family protein</fullName>
    </submittedName>
</protein>
<evidence type="ECO:0000256" key="7">
    <source>
        <dbReference type="SAM" id="Phobius"/>
    </source>
</evidence>
<feature type="transmembrane region" description="Helical" evidence="7">
    <location>
        <begin position="6"/>
        <end position="26"/>
    </location>
</feature>
<dbReference type="InterPro" id="IPR002898">
    <property type="entry name" value="MotA_ExbB_proton_chnl"/>
</dbReference>
<name>A0ABP8QJ19_9GAMM</name>
<comment type="similarity">
    <text evidence="6">Belongs to the exbB/tolQ family.</text>
</comment>
<keyword evidence="10" id="KW-1185">Reference proteome</keyword>
<organism evidence="9 10">
    <name type="scientific">Pseudaeromonas paramecii</name>
    <dbReference type="NCBI Taxonomy" id="2138166"/>
    <lineage>
        <taxon>Bacteria</taxon>
        <taxon>Pseudomonadati</taxon>
        <taxon>Pseudomonadota</taxon>
        <taxon>Gammaproteobacteria</taxon>
        <taxon>Aeromonadales</taxon>
        <taxon>Aeromonadaceae</taxon>
        <taxon>Pseudaeromonas</taxon>
    </lineage>
</organism>
<evidence type="ECO:0000313" key="9">
    <source>
        <dbReference type="EMBL" id="GAA4501893.1"/>
    </source>
</evidence>
<keyword evidence="5 7" id="KW-0472">Membrane</keyword>
<dbReference type="EMBL" id="BAABFC010000018">
    <property type="protein sequence ID" value="GAA4501893.1"/>
    <property type="molecule type" value="Genomic_DNA"/>
</dbReference>
<keyword evidence="2" id="KW-1003">Cell membrane</keyword>
<comment type="subcellular location">
    <subcellularLocation>
        <location evidence="1">Cell membrane</location>
        <topology evidence="1">Multi-pass membrane protein</topology>
    </subcellularLocation>
    <subcellularLocation>
        <location evidence="6">Membrane</location>
        <topology evidence="6">Multi-pass membrane protein</topology>
    </subcellularLocation>
</comment>